<dbReference type="RefSeq" id="WP_192597666.1">
    <property type="nucleotide sequence ID" value="NZ_JADBEL010000003.1"/>
</dbReference>
<keyword evidence="2" id="KW-1185">Reference proteome</keyword>
<evidence type="ECO:0008006" key="3">
    <source>
        <dbReference type="Google" id="ProtNLM"/>
    </source>
</evidence>
<sequence>MIRDCGTKKWTAMMLPEHVQQLREWQDEDKTPNRQQPHKQQFEEWNDMLARAMKSNTPLTITHWQSGNPFIKTGFIRNIDSSISTLRLYTGEGIAYVIPLDRVGNISEFE</sequence>
<reference evidence="1" key="1">
    <citation type="submission" date="2020-10" db="EMBL/GenBank/DDBJ databases">
        <title>Genomic Encyclopedia of Type Strains, Phase IV (KMG-IV): sequencing the most valuable type-strain genomes for metagenomic binning, comparative biology and taxonomic classification.</title>
        <authorList>
            <person name="Goeker M."/>
        </authorList>
    </citation>
    <scope>NUCLEOTIDE SEQUENCE</scope>
    <source>
        <strain evidence="1">DSM 13886</strain>
    </source>
</reference>
<accession>A0A927MFX7</accession>
<name>A0A927MFX7_9BACL</name>
<evidence type="ECO:0000313" key="1">
    <source>
        <dbReference type="EMBL" id="MBE1553865.1"/>
    </source>
</evidence>
<dbReference type="InterPro" id="IPR014962">
    <property type="entry name" value="YolD"/>
</dbReference>
<proteinExistence type="predicted"/>
<organism evidence="1 2">
    <name type="scientific">Sporosarcina limicola</name>
    <dbReference type="NCBI Taxonomy" id="34101"/>
    <lineage>
        <taxon>Bacteria</taxon>
        <taxon>Bacillati</taxon>
        <taxon>Bacillota</taxon>
        <taxon>Bacilli</taxon>
        <taxon>Bacillales</taxon>
        <taxon>Caryophanaceae</taxon>
        <taxon>Sporosarcina</taxon>
    </lineage>
</organism>
<dbReference type="AlphaFoldDB" id="A0A927MFX7"/>
<evidence type="ECO:0000313" key="2">
    <source>
        <dbReference type="Proteomes" id="UP000658225"/>
    </source>
</evidence>
<comment type="caution">
    <text evidence="1">The sequence shown here is derived from an EMBL/GenBank/DDBJ whole genome shotgun (WGS) entry which is preliminary data.</text>
</comment>
<gene>
    <name evidence="1" type="ORF">H4683_000939</name>
</gene>
<dbReference type="EMBL" id="JADBEL010000003">
    <property type="protein sequence ID" value="MBE1553865.1"/>
    <property type="molecule type" value="Genomic_DNA"/>
</dbReference>
<protein>
    <recommendedName>
        <fullName evidence="3">YolD-like family protein</fullName>
    </recommendedName>
</protein>
<dbReference type="Proteomes" id="UP000658225">
    <property type="component" value="Unassembled WGS sequence"/>
</dbReference>
<dbReference type="Pfam" id="PF08863">
    <property type="entry name" value="YolD"/>
    <property type="match status" value="1"/>
</dbReference>